<evidence type="ECO:0000313" key="7">
    <source>
        <dbReference type="EMBL" id="NWV21415.1"/>
    </source>
</evidence>
<dbReference type="Proteomes" id="UP000571324">
    <property type="component" value="Unassembled WGS sequence"/>
</dbReference>
<feature type="domain" description="HYDIN/VesB/CFA65-like Ig-like" evidence="6">
    <location>
        <begin position="2"/>
        <end position="74"/>
    </location>
</feature>
<keyword evidence="5" id="KW-0966">Cell projection</keyword>
<dbReference type="GO" id="GO:0003341">
    <property type="term" value="P:cilium movement"/>
    <property type="evidence" value="ECO:0007669"/>
    <property type="project" value="TreeGrafter"/>
</dbReference>
<dbReference type="InterPro" id="IPR053879">
    <property type="entry name" value="HYDIN_VesB_CFA65-like_Ig"/>
</dbReference>
<dbReference type="PANTHER" id="PTHR23053">
    <property type="entry name" value="DLEC1 DELETED IN LUNG AND ESOPHAGEAL CANCER 1"/>
    <property type="match status" value="1"/>
</dbReference>
<keyword evidence="8" id="KW-1185">Reference proteome</keyword>
<organism evidence="7 8">
    <name type="scientific">Origma solitaria</name>
    <dbReference type="NCBI Taxonomy" id="720586"/>
    <lineage>
        <taxon>Eukaryota</taxon>
        <taxon>Metazoa</taxon>
        <taxon>Chordata</taxon>
        <taxon>Craniata</taxon>
        <taxon>Vertebrata</taxon>
        <taxon>Euteleostomi</taxon>
        <taxon>Archelosauria</taxon>
        <taxon>Archosauria</taxon>
        <taxon>Dinosauria</taxon>
        <taxon>Saurischia</taxon>
        <taxon>Theropoda</taxon>
        <taxon>Coelurosauria</taxon>
        <taxon>Aves</taxon>
        <taxon>Neognathae</taxon>
        <taxon>Neoaves</taxon>
        <taxon>Telluraves</taxon>
        <taxon>Australaves</taxon>
        <taxon>Passeriformes</taxon>
        <taxon>Meliphagoidea</taxon>
        <taxon>Acanthizidae</taxon>
        <taxon>Origma</taxon>
    </lineage>
</organism>
<dbReference type="GO" id="GO:1904158">
    <property type="term" value="P:axonemal central apparatus assembly"/>
    <property type="evidence" value="ECO:0007669"/>
    <property type="project" value="TreeGrafter"/>
</dbReference>
<sequence>LINKGPIDAPFAYLCSGTKINSCFKCEPKEGTIATGGSQTVQISFNAAIVGPFSEHLHIAVPGCPTPLFVTVKGHVCAATLDFAAPELCFDDVSFGFPKTMSIRLTNNTPAFFNYKLRVTGDGQERVVTGHEQITKENDESWKKGIQCHVEPQEFTVTPSEGSMYPFAYDNIQITLCSNTVMEYCRKLVVDLEGIGEAVSSLTITARCLVPKLQVYPNILWYDNSCLNTPYEKTFLIVNTTHLRGCYGLIPQKRNEDSPVFYSSCKPCGMIEPFGVEELPLTVEAKKMGKHSTTLL</sequence>
<proteinExistence type="predicted"/>
<dbReference type="OrthoDB" id="442692at2759"/>
<comment type="caution">
    <text evidence="7">The sequence shown here is derived from an EMBL/GenBank/DDBJ whole genome shotgun (WGS) entry which is preliminary data.</text>
</comment>
<keyword evidence="4" id="KW-0969">Cilium</keyword>
<feature type="non-terminal residue" evidence="7">
    <location>
        <position position="296"/>
    </location>
</feature>
<name>A0A7K6D5C1_9PASS</name>
<evidence type="ECO:0000256" key="5">
    <source>
        <dbReference type="ARBA" id="ARBA00023273"/>
    </source>
</evidence>
<evidence type="ECO:0000256" key="3">
    <source>
        <dbReference type="ARBA" id="ARBA00022490"/>
    </source>
</evidence>
<dbReference type="Pfam" id="PF22544">
    <property type="entry name" value="HYDIN_VesB_CFA65-like_Ig"/>
    <property type="match status" value="1"/>
</dbReference>
<evidence type="ECO:0000259" key="6">
    <source>
        <dbReference type="Pfam" id="PF22544"/>
    </source>
</evidence>
<gene>
    <name evidence="7" type="primary">Hydin_2</name>
    <name evidence="7" type="ORF">ORISOL_R02841</name>
</gene>
<dbReference type="Gene3D" id="2.60.40.10">
    <property type="entry name" value="Immunoglobulins"/>
    <property type="match status" value="2"/>
</dbReference>
<accession>A0A7K6D5C1</accession>
<dbReference type="PANTHER" id="PTHR23053:SF0">
    <property type="entry name" value="HYDROCEPHALUS-INDUCING PROTEIN HOMOLOG"/>
    <property type="match status" value="1"/>
</dbReference>
<comment type="subcellular location">
    <subcellularLocation>
        <location evidence="1">Cell projection</location>
        <location evidence="1">Cilium</location>
    </subcellularLocation>
    <subcellularLocation>
        <location evidence="2">Cytoplasm</location>
    </subcellularLocation>
</comment>
<dbReference type="GO" id="GO:0005930">
    <property type="term" value="C:axoneme"/>
    <property type="evidence" value="ECO:0007669"/>
    <property type="project" value="TreeGrafter"/>
</dbReference>
<reference evidence="7 8" key="1">
    <citation type="submission" date="2019-09" db="EMBL/GenBank/DDBJ databases">
        <title>Bird 10,000 Genomes (B10K) Project - Family phase.</title>
        <authorList>
            <person name="Zhang G."/>
        </authorList>
    </citation>
    <scope>NUCLEOTIDE SEQUENCE [LARGE SCALE GENOMIC DNA]</scope>
    <source>
        <strain evidence="7">B10K-DU-029-52</strain>
    </source>
</reference>
<dbReference type="AlphaFoldDB" id="A0A7K6D5C1"/>
<dbReference type="InterPro" id="IPR033305">
    <property type="entry name" value="Hydin-like"/>
</dbReference>
<evidence type="ECO:0000256" key="4">
    <source>
        <dbReference type="ARBA" id="ARBA00023069"/>
    </source>
</evidence>
<keyword evidence="3" id="KW-0963">Cytoplasm</keyword>
<feature type="non-terminal residue" evidence="7">
    <location>
        <position position="1"/>
    </location>
</feature>
<evidence type="ECO:0000313" key="8">
    <source>
        <dbReference type="Proteomes" id="UP000571324"/>
    </source>
</evidence>
<evidence type="ECO:0000256" key="2">
    <source>
        <dbReference type="ARBA" id="ARBA00004496"/>
    </source>
</evidence>
<dbReference type="InterPro" id="IPR013783">
    <property type="entry name" value="Ig-like_fold"/>
</dbReference>
<dbReference type="EMBL" id="VZRL01002661">
    <property type="protein sequence ID" value="NWV21415.1"/>
    <property type="molecule type" value="Genomic_DNA"/>
</dbReference>
<protein>
    <submittedName>
        <fullName evidence="7">HYDIN protein</fullName>
    </submittedName>
</protein>
<evidence type="ECO:0000256" key="1">
    <source>
        <dbReference type="ARBA" id="ARBA00004138"/>
    </source>
</evidence>